<comment type="subunit">
    <text evidence="2">Homotetramer.</text>
</comment>
<dbReference type="GO" id="GO:0050661">
    <property type="term" value="F:NADP binding"/>
    <property type="evidence" value="ECO:0007669"/>
    <property type="project" value="InterPro"/>
</dbReference>
<dbReference type="Gene3D" id="3.40.50.720">
    <property type="entry name" value="NAD(P)-binding Rossmann-like Domain"/>
    <property type="match status" value="1"/>
</dbReference>
<evidence type="ECO:0000256" key="7">
    <source>
        <dbReference type="PIRSR" id="PIRSR000149-4"/>
    </source>
</evidence>
<keyword evidence="3 9" id="KW-0560">Oxidoreductase</keyword>
<dbReference type="Gene3D" id="3.30.360.10">
    <property type="entry name" value="Dihydrodipicolinate Reductase, domain 2"/>
    <property type="match status" value="1"/>
</dbReference>
<evidence type="ECO:0000313" key="12">
    <source>
        <dbReference type="Proteomes" id="UP000256599"/>
    </source>
</evidence>
<gene>
    <name evidence="11" type="primary">gap</name>
    <name evidence="11" type="ORF">CQA63_08630</name>
</gene>
<dbReference type="Proteomes" id="UP000256599">
    <property type="component" value="Unassembled WGS sequence"/>
</dbReference>
<evidence type="ECO:0000256" key="1">
    <source>
        <dbReference type="ARBA" id="ARBA00007406"/>
    </source>
</evidence>
<evidence type="ECO:0000256" key="9">
    <source>
        <dbReference type="RuleBase" id="RU361160"/>
    </source>
</evidence>
<evidence type="ECO:0000256" key="8">
    <source>
        <dbReference type="RuleBase" id="RU000397"/>
    </source>
</evidence>
<dbReference type="InterPro" id="IPR036291">
    <property type="entry name" value="NAD(P)-bd_dom_sf"/>
</dbReference>
<dbReference type="OrthoDB" id="9803304at2"/>
<feature type="active site" description="Nucleophile" evidence="4">
    <location>
        <position position="147"/>
    </location>
</feature>
<dbReference type="InterPro" id="IPR020830">
    <property type="entry name" value="GlycerAld_3-P_DH_AS"/>
</dbReference>
<evidence type="ECO:0000256" key="2">
    <source>
        <dbReference type="ARBA" id="ARBA00011881"/>
    </source>
</evidence>
<dbReference type="InterPro" id="IPR020831">
    <property type="entry name" value="GlycerAld/Erythrose_P_DH"/>
</dbReference>
<sequence length="333" mass="35729">MAIKLAINGTGRIGLCAARIIGNRDDVELVAINTTAPIDTLVHLLKYDSVHKGSDVEQLDSKSLRIGKSKNVKVLSDRDPLALDFGEAVGVLECTGKFNALQKASAHLKGNVKRVIISAPAEDTPTFVYGVNHSQYNGESVISNASCTTNCLAPIVKILDEAFGVQEGLMTTIHSYTNDQNLLDVKHKDLRRARAAALNMIPTSTGAAKAIGLVLPHLAGKLNGVSVRVPTPDVSLVDLSVNLNTPITTEDINNAFYRAQSGESMNGVMKGLVIVDEERRVSSDFIGSNASAIIIPDKTLAIGKSTKVLAWYDNEMGYTHRLVDMSAYVCKSL</sequence>
<dbReference type="NCBIfam" id="TIGR01534">
    <property type="entry name" value="GAPDH-I"/>
    <property type="match status" value="1"/>
</dbReference>
<evidence type="ECO:0000313" key="11">
    <source>
        <dbReference type="EMBL" id="RDU58979.1"/>
    </source>
</evidence>
<dbReference type="EC" id="1.2.1.-" evidence="9"/>
<dbReference type="GO" id="GO:0006006">
    <property type="term" value="P:glucose metabolic process"/>
    <property type="evidence" value="ECO:0007669"/>
    <property type="project" value="InterPro"/>
</dbReference>
<dbReference type="Pfam" id="PF00044">
    <property type="entry name" value="Gp_dh_N"/>
    <property type="match status" value="1"/>
</dbReference>
<dbReference type="InterPro" id="IPR020828">
    <property type="entry name" value="GlycerAld_3-P_DH_NAD(P)-bd"/>
</dbReference>
<feature type="binding site" evidence="5">
    <location>
        <position position="177"/>
    </location>
    <ligand>
        <name>D-glyceraldehyde 3-phosphate</name>
        <dbReference type="ChEBI" id="CHEBI:59776"/>
    </ligand>
</feature>
<dbReference type="CDD" id="cd18126">
    <property type="entry name" value="GAPDH_I_C"/>
    <property type="match status" value="1"/>
</dbReference>
<dbReference type="SUPFAM" id="SSF55347">
    <property type="entry name" value="Glyceraldehyde-3-phosphate dehydrogenase-like, C-terminal domain"/>
    <property type="match status" value="1"/>
</dbReference>
<dbReference type="CDD" id="cd05214">
    <property type="entry name" value="GAPDH_I_N"/>
    <property type="match status" value="1"/>
</dbReference>
<organism evidence="11 12">
    <name type="scientific">Helicobacter marmotae</name>
    <dbReference type="NCBI Taxonomy" id="152490"/>
    <lineage>
        <taxon>Bacteria</taxon>
        <taxon>Pseudomonadati</taxon>
        <taxon>Campylobacterota</taxon>
        <taxon>Epsilonproteobacteria</taxon>
        <taxon>Campylobacterales</taxon>
        <taxon>Helicobacteraceae</taxon>
        <taxon>Helicobacter</taxon>
    </lineage>
</organism>
<feature type="binding site" evidence="5">
    <location>
        <position position="228"/>
    </location>
    <ligand>
        <name>D-glyceraldehyde 3-phosphate</name>
        <dbReference type="ChEBI" id="CHEBI:59776"/>
    </ligand>
</feature>
<dbReference type="FunFam" id="3.30.360.10:FF:000002">
    <property type="entry name" value="Glyceraldehyde-3-phosphate dehydrogenase"/>
    <property type="match status" value="1"/>
</dbReference>
<feature type="domain" description="Glyceraldehyde 3-phosphate dehydrogenase NAD(P) binding" evidence="10">
    <location>
        <begin position="3"/>
        <end position="147"/>
    </location>
</feature>
<feature type="site" description="Activates thiol group during catalysis" evidence="7">
    <location>
        <position position="174"/>
    </location>
</feature>
<dbReference type="AlphaFoldDB" id="A0A3D8I1G8"/>
<keyword evidence="6" id="KW-0520">NAD</keyword>
<dbReference type="RefSeq" id="WP_104700415.1">
    <property type="nucleotide sequence ID" value="NZ_FZPP01000030.1"/>
</dbReference>
<dbReference type="PANTHER" id="PTHR43148">
    <property type="entry name" value="GLYCERALDEHYDE-3-PHOSPHATE DEHYDROGENASE 2"/>
    <property type="match status" value="1"/>
</dbReference>
<dbReference type="PROSITE" id="PS00071">
    <property type="entry name" value="GAPDH"/>
    <property type="match status" value="1"/>
</dbReference>
<dbReference type="EMBL" id="NXLR01000023">
    <property type="protein sequence ID" value="RDU58979.1"/>
    <property type="molecule type" value="Genomic_DNA"/>
</dbReference>
<dbReference type="InterPro" id="IPR020829">
    <property type="entry name" value="GlycerAld_3-P_DH_cat"/>
</dbReference>
<evidence type="ECO:0000256" key="5">
    <source>
        <dbReference type="PIRSR" id="PIRSR000149-2"/>
    </source>
</evidence>
<dbReference type="PRINTS" id="PR00078">
    <property type="entry name" value="G3PDHDRGNASE"/>
</dbReference>
<comment type="similarity">
    <text evidence="1 8">Belongs to the glyceraldehyde-3-phosphate dehydrogenase family.</text>
</comment>
<feature type="binding site" evidence="5">
    <location>
        <begin position="205"/>
        <end position="206"/>
    </location>
    <ligand>
        <name>D-glyceraldehyde 3-phosphate</name>
        <dbReference type="ChEBI" id="CHEBI:59776"/>
    </ligand>
</feature>
<dbReference type="SUPFAM" id="SSF51735">
    <property type="entry name" value="NAD(P)-binding Rossmann-fold domains"/>
    <property type="match status" value="1"/>
</dbReference>
<dbReference type="PIRSF" id="PIRSF000149">
    <property type="entry name" value="GAP_DH"/>
    <property type="match status" value="1"/>
</dbReference>
<dbReference type="GO" id="GO:0051287">
    <property type="term" value="F:NAD binding"/>
    <property type="evidence" value="ECO:0007669"/>
    <property type="project" value="InterPro"/>
</dbReference>
<feature type="binding site" evidence="5">
    <location>
        <begin position="146"/>
        <end position="148"/>
    </location>
    <ligand>
        <name>D-glyceraldehyde 3-phosphate</name>
        <dbReference type="ChEBI" id="CHEBI:59776"/>
    </ligand>
</feature>
<feature type="binding site" evidence="6">
    <location>
        <position position="78"/>
    </location>
    <ligand>
        <name>NAD(+)</name>
        <dbReference type="ChEBI" id="CHEBI:57540"/>
    </ligand>
</feature>
<dbReference type="SMART" id="SM00846">
    <property type="entry name" value="Gp_dh_N"/>
    <property type="match status" value="1"/>
</dbReference>
<keyword evidence="6" id="KW-0547">Nucleotide-binding</keyword>
<keyword evidence="12" id="KW-1185">Reference proteome</keyword>
<dbReference type="GO" id="GO:0016620">
    <property type="term" value="F:oxidoreductase activity, acting on the aldehyde or oxo group of donors, NAD or NADP as acceptor"/>
    <property type="evidence" value="ECO:0007669"/>
    <property type="project" value="InterPro"/>
</dbReference>
<comment type="caution">
    <text evidence="11">The sequence shown here is derived from an EMBL/GenBank/DDBJ whole genome shotgun (WGS) entry which is preliminary data.</text>
</comment>
<dbReference type="Pfam" id="PF02800">
    <property type="entry name" value="Gp_dh_C"/>
    <property type="match status" value="1"/>
</dbReference>
<protein>
    <recommendedName>
        <fullName evidence="9">Glyceraldehyde-3-phosphate dehydrogenase</fullName>
        <ecNumber evidence="9">1.2.1.-</ecNumber>
    </recommendedName>
</protein>
<feature type="binding site" evidence="6">
    <location>
        <position position="314"/>
    </location>
    <ligand>
        <name>NAD(+)</name>
        <dbReference type="ChEBI" id="CHEBI:57540"/>
    </ligand>
</feature>
<proteinExistence type="inferred from homology"/>
<dbReference type="FunFam" id="3.40.50.720:FF:000001">
    <property type="entry name" value="Glyceraldehyde-3-phosphate dehydrogenase"/>
    <property type="match status" value="1"/>
</dbReference>
<accession>A0A3D8I1G8</accession>
<reference evidence="11 12" key="1">
    <citation type="submission" date="2018-04" db="EMBL/GenBank/DDBJ databases">
        <title>Novel Campyloabacter and Helicobacter Species and Strains.</title>
        <authorList>
            <person name="Mannion A.J."/>
            <person name="Shen Z."/>
            <person name="Fox J.G."/>
        </authorList>
    </citation>
    <scope>NUCLEOTIDE SEQUENCE [LARGE SCALE GENOMIC DNA]</scope>
    <source>
        <strain evidence="11 12">MIT 98-6070</strain>
    </source>
</reference>
<evidence type="ECO:0000256" key="6">
    <source>
        <dbReference type="PIRSR" id="PIRSR000149-3"/>
    </source>
</evidence>
<evidence type="ECO:0000259" key="10">
    <source>
        <dbReference type="SMART" id="SM00846"/>
    </source>
</evidence>
<dbReference type="InterPro" id="IPR006424">
    <property type="entry name" value="Glyceraldehyde-3-P_DH_1"/>
</dbReference>
<evidence type="ECO:0000256" key="3">
    <source>
        <dbReference type="ARBA" id="ARBA00023002"/>
    </source>
</evidence>
<evidence type="ECO:0000256" key="4">
    <source>
        <dbReference type="PIRSR" id="PIRSR000149-1"/>
    </source>
</evidence>
<feature type="binding site" evidence="6">
    <location>
        <begin position="12"/>
        <end position="13"/>
    </location>
    <ligand>
        <name>NAD(+)</name>
        <dbReference type="ChEBI" id="CHEBI:57540"/>
    </ligand>
</feature>
<feature type="binding site" evidence="6">
    <location>
        <position position="118"/>
    </location>
    <ligand>
        <name>NAD(+)</name>
        <dbReference type="ChEBI" id="CHEBI:57540"/>
    </ligand>
</feature>
<name>A0A3D8I1G8_9HELI</name>